<dbReference type="Gene3D" id="1.20.120.740">
    <property type="entry name" value="YgfB uncharacterised protein family UPF0149, PF03695"/>
    <property type="match status" value="1"/>
</dbReference>
<dbReference type="EMBL" id="JBHLXP010000001">
    <property type="protein sequence ID" value="MFC0047881.1"/>
    <property type="molecule type" value="Genomic_DNA"/>
</dbReference>
<keyword evidence="3" id="KW-1185">Reference proteome</keyword>
<dbReference type="PANTHER" id="PTHR37528">
    <property type="entry name" value="UPF0149 PROTEIN YGFB"/>
    <property type="match status" value="1"/>
</dbReference>
<protein>
    <submittedName>
        <fullName evidence="2">UPF0149 family protein</fullName>
    </submittedName>
</protein>
<dbReference type="SUPFAM" id="SSF101327">
    <property type="entry name" value="YgfB-like"/>
    <property type="match status" value="1"/>
</dbReference>
<evidence type="ECO:0000256" key="1">
    <source>
        <dbReference type="ARBA" id="ARBA00038308"/>
    </source>
</evidence>
<dbReference type="NCBIfam" id="TIGR02292">
    <property type="entry name" value="ygfB_yecA"/>
    <property type="match status" value="1"/>
</dbReference>
<organism evidence="2 3">
    <name type="scientific">Rheinheimera tilapiae</name>
    <dbReference type="NCBI Taxonomy" id="875043"/>
    <lineage>
        <taxon>Bacteria</taxon>
        <taxon>Pseudomonadati</taxon>
        <taxon>Pseudomonadota</taxon>
        <taxon>Gammaproteobacteria</taxon>
        <taxon>Chromatiales</taxon>
        <taxon>Chromatiaceae</taxon>
        <taxon>Rheinheimera</taxon>
    </lineage>
</organism>
<evidence type="ECO:0000313" key="3">
    <source>
        <dbReference type="Proteomes" id="UP001589813"/>
    </source>
</evidence>
<comment type="similarity">
    <text evidence="1">Belongs to the UPF0149 family.</text>
</comment>
<evidence type="ECO:0000313" key="2">
    <source>
        <dbReference type="EMBL" id="MFC0047881.1"/>
    </source>
</evidence>
<dbReference type="Pfam" id="PF03695">
    <property type="entry name" value="UPF0149"/>
    <property type="match status" value="1"/>
</dbReference>
<dbReference type="RefSeq" id="WP_377241532.1">
    <property type="nucleotide sequence ID" value="NZ_JBHLXP010000001.1"/>
</dbReference>
<dbReference type="InterPro" id="IPR011978">
    <property type="entry name" value="YgfB-like"/>
</dbReference>
<name>A0ABV6BAI6_9GAMM</name>
<gene>
    <name evidence="2" type="ORF">ACFFJP_06240</name>
</gene>
<comment type="caution">
    <text evidence="2">The sequence shown here is derived from an EMBL/GenBank/DDBJ whole genome shotgun (WGS) entry which is preliminary data.</text>
</comment>
<accession>A0ABV6BAI6</accession>
<dbReference type="Proteomes" id="UP001589813">
    <property type="component" value="Unassembled WGS sequence"/>
</dbReference>
<proteinExistence type="inferred from homology"/>
<dbReference type="PANTHER" id="PTHR37528:SF1">
    <property type="entry name" value="UPF0149 PROTEIN YGFB"/>
    <property type="match status" value="1"/>
</dbReference>
<sequence>MPAHPLMNYDLWTTALDQNALMASAAELHGLVAGMLSAGVPADASQILPVLHDFLNDGQAVNAALKSQISELITETARQLADEELGFSPLLPGDDDALPERLEALVEWSQAFLVGFAIQQTDLSIVAEEVRDAVEQLTEVTRIDIYTPDDTSEADNEESYFLVLEHVRIMVLTCFSEVGQKFAAAEVSSQTLH</sequence>
<dbReference type="InterPro" id="IPR036255">
    <property type="entry name" value="YgfB-like_sf"/>
</dbReference>
<reference evidence="2 3" key="1">
    <citation type="submission" date="2024-09" db="EMBL/GenBank/DDBJ databases">
        <authorList>
            <person name="Sun Q."/>
            <person name="Mori K."/>
        </authorList>
    </citation>
    <scope>NUCLEOTIDE SEQUENCE [LARGE SCALE GENOMIC DNA]</scope>
    <source>
        <strain evidence="2 3">KCTC 23315</strain>
    </source>
</reference>